<dbReference type="Pfam" id="PF00266">
    <property type="entry name" value="Aminotran_5"/>
    <property type="match status" value="1"/>
</dbReference>
<comment type="cofactor">
    <cofactor evidence="1">
        <name>pyridoxal 5'-phosphate</name>
        <dbReference type="ChEBI" id="CHEBI:597326"/>
    </cofactor>
</comment>
<dbReference type="InterPro" id="IPR015424">
    <property type="entry name" value="PyrdxlP-dep_Trfase"/>
</dbReference>
<dbReference type="InterPro" id="IPR000192">
    <property type="entry name" value="Aminotrans_V_dom"/>
</dbReference>
<evidence type="ECO:0000256" key="1">
    <source>
        <dbReference type="ARBA" id="ARBA00001933"/>
    </source>
</evidence>
<name>X1L112_9ZZZZ</name>
<accession>X1L112</accession>
<proteinExistence type="inferred from homology"/>
<dbReference type="PANTHER" id="PTHR11601">
    <property type="entry name" value="CYSTEINE DESULFURYLASE FAMILY MEMBER"/>
    <property type="match status" value="1"/>
</dbReference>
<comment type="caution">
    <text evidence="4">The sequence shown here is derived from an EMBL/GenBank/DDBJ whole genome shotgun (WGS) entry which is preliminary data.</text>
</comment>
<evidence type="ECO:0000313" key="4">
    <source>
        <dbReference type="EMBL" id="GAH99575.1"/>
    </source>
</evidence>
<gene>
    <name evidence="4" type="ORF">S06H3_01954</name>
</gene>
<dbReference type="PANTHER" id="PTHR11601:SF34">
    <property type="entry name" value="CYSTEINE DESULFURASE"/>
    <property type="match status" value="1"/>
</dbReference>
<feature type="non-terminal residue" evidence="4">
    <location>
        <position position="285"/>
    </location>
</feature>
<organism evidence="4">
    <name type="scientific">marine sediment metagenome</name>
    <dbReference type="NCBI Taxonomy" id="412755"/>
    <lineage>
        <taxon>unclassified sequences</taxon>
        <taxon>metagenomes</taxon>
        <taxon>ecological metagenomes</taxon>
    </lineage>
</organism>
<sequence>MNSKIKKDSKKRIFFDNASTTRIDDKVLKEMESYFRENYGNPSSLHDFGELAESAVESARKKVANLVGASAEEIYFTSCGTESNNLALWGLARALKGKGNHIISSVIEHHSVLNPLKEMKKNGWNISLVPVDKCGLINTKDIENEITDSTILISIMHANNEIGTIQKLKEISLIAKKNNIIFHSDGVATAGIIPVNVRELGIDAYSFSAQQLHGPKGVAALFIKKGTRIKPIFLGGTQEKGRRAGTENVSGIVGFGKACELAKIKMEDNIKYISKLRDNLILANS</sequence>
<dbReference type="SUPFAM" id="SSF53383">
    <property type="entry name" value="PLP-dependent transferases"/>
    <property type="match status" value="1"/>
</dbReference>
<dbReference type="EMBL" id="BARV01000533">
    <property type="protein sequence ID" value="GAH99575.1"/>
    <property type="molecule type" value="Genomic_DNA"/>
</dbReference>
<evidence type="ECO:0000259" key="3">
    <source>
        <dbReference type="Pfam" id="PF00266"/>
    </source>
</evidence>
<dbReference type="InterPro" id="IPR015421">
    <property type="entry name" value="PyrdxlP-dep_Trfase_major"/>
</dbReference>
<feature type="domain" description="Aminotransferase class V" evidence="3">
    <location>
        <begin position="13"/>
        <end position="279"/>
    </location>
</feature>
<evidence type="ECO:0000256" key="2">
    <source>
        <dbReference type="ARBA" id="ARBA00006490"/>
    </source>
</evidence>
<dbReference type="AlphaFoldDB" id="X1L112"/>
<comment type="similarity">
    <text evidence="2">Belongs to the class-V pyridoxal-phosphate-dependent aminotransferase family. NifS/IscS subfamily.</text>
</comment>
<dbReference type="Gene3D" id="3.40.640.10">
    <property type="entry name" value="Type I PLP-dependent aspartate aminotransferase-like (Major domain)"/>
    <property type="match status" value="1"/>
</dbReference>
<reference evidence="4" key="1">
    <citation type="journal article" date="2014" name="Front. Microbiol.">
        <title>High frequency of phylogenetically diverse reductive dehalogenase-homologous genes in deep subseafloor sedimentary metagenomes.</title>
        <authorList>
            <person name="Kawai M."/>
            <person name="Futagami T."/>
            <person name="Toyoda A."/>
            <person name="Takaki Y."/>
            <person name="Nishi S."/>
            <person name="Hori S."/>
            <person name="Arai W."/>
            <person name="Tsubouchi T."/>
            <person name="Morono Y."/>
            <person name="Uchiyama I."/>
            <person name="Ito T."/>
            <person name="Fujiyama A."/>
            <person name="Inagaki F."/>
            <person name="Takami H."/>
        </authorList>
    </citation>
    <scope>NUCLEOTIDE SEQUENCE</scope>
    <source>
        <strain evidence="4">Expedition CK06-06</strain>
    </source>
</reference>
<protein>
    <recommendedName>
        <fullName evidence="3">Aminotransferase class V domain-containing protein</fullName>
    </recommendedName>
</protein>